<reference evidence="2" key="1">
    <citation type="submission" date="2021-06" db="EMBL/GenBank/DDBJ databases">
        <title>Parelaphostrongylus tenuis whole genome reference sequence.</title>
        <authorList>
            <person name="Garwood T.J."/>
            <person name="Larsen P.A."/>
            <person name="Fountain-Jones N.M."/>
            <person name="Garbe J.R."/>
            <person name="Macchietto M.G."/>
            <person name="Kania S.A."/>
            <person name="Gerhold R.W."/>
            <person name="Richards J.E."/>
            <person name="Wolf T.M."/>
        </authorList>
    </citation>
    <scope>NUCLEOTIDE SEQUENCE</scope>
    <source>
        <strain evidence="2">MNPRO001-30</strain>
        <tissue evidence="2">Meninges</tissue>
    </source>
</reference>
<dbReference type="Proteomes" id="UP001196413">
    <property type="component" value="Unassembled WGS sequence"/>
</dbReference>
<evidence type="ECO:0000313" key="2">
    <source>
        <dbReference type="EMBL" id="KAJ1374879.1"/>
    </source>
</evidence>
<sequence length="125" mass="14292">MVTYDAFDLGMNLFRMGCTLLVVIFMKIQIEERFPIFGSLDQFLEWLEDLHSECGNAAHRDMYRGNVALQSDAFSKGERGLSCDRALVVGKFVKTLATYVELGDNHCEMKDNLYALTLPKTYHLE</sequence>
<keyword evidence="1" id="KW-1133">Transmembrane helix</keyword>
<name>A0AAD5RID2_PARTN</name>
<accession>A0AAD5RID2</accession>
<feature type="transmembrane region" description="Helical" evidence="1">
    <location>
        <begin position="12"/>
        <end position="30"/>
    </location>
</feature>
<gene>
    <name evidence="2" type="ORF">KIN20_037985</name>
</gene>
<dbReference type="AlphaFoldDB" id="A0AAD5RID2"/>
<protein>
    <submittedName>
        <fullName evidence="2">Uncharacterized protein</fullName>
    </submittedName>
</protein>
<keyword evidence="1" id="KW-0472">Membrane</keyword>
<dbReference type="EMBL" id="JAHQIW010007495">
    <property type="protein sequence ID" value="KAJ1374879.1"/>
    <property type="molecule type" value="Genomic_DNA"/>
</dbReference>
<organism evidence="2 3">
    <name type="scientific">Parelaphostrongylus tenuis</name>
    <name type="common">Meningeal worm</name>
    <dbReference type="NCBI Taxonomy" id="148309"/>
    <lineage>
        <taxon>Eukaryota</taxon>
        <taxon>Metazoa</taxon>
        <taxon>Ecdysozoa</taxon>
        <taxon>Nematoda</taxon>
        <taxon>Chromadorea</taxon>
        <taxon>Rhabditida</taxon>
        <taxon>Rhabditina</taxon>
        <taxon>Rhabditomorpha</taxon>
        <taxon>Strongyloidea</taxon>
        <taxon>Metastrongylidae</taxon>
        <taxon>Parelaphostrongylus</taxon>
    </lineage>
</organism>
<evidence type="ECO:0000256" key="1">
    <source>
        <dbReference type="SAM" id="Phobius"/>
    </source>
</evidence>
<comment type="caution">
    <text evidence="2">The sequence shown here is derived from an EMBL/GenBank/DDBJ whole genome shotgun (WGS) entry which is preliminary data.</text>
</comment>
<proteinExistence type="predicted"/>
<keyword evidence="3" id="KW-1185">Reference proteome</keyword>
<keyword evidence="1" id="KW-0812">Transmembrane</keyword>
<evidence type="ECO:0000313" key="3">
    <source>
        <dbReference type="Proteomes" id="UP001196413"/>
    </source>
</evidence>